<proteinExistence type="predicted"/>
<evidence type="ECO:0000256" key="1">
    <source>
        <dbReference type="SAM" id="Phobius"/>
    </source>
</evidence>
<reference evidence="2 3" key="1">
    <citation type="journal article" date="2009" name="Stand. Genomic Sci.">
        <title>Complete genome sequence of Dyadobacter fermentans type strain (NS114).</title>
        <authorList>
            <person name="Lang E."/>
            <person name="Lapidus A."/>
            <person name="Chertkov O."/>
            <person name="Brettin T."/>
            <person name="Detter J.C."/>
            <person name="Han C."/>
            <person name="Copeland A."/>
            <person name="Glavina Del Rio T."/>
            <person name="Nolan M."/>
            <person name="Chen F."/>
            <person name="Lucas S."/>
            <person name="Tice H."/>
            <person name="Cheng J.F."/>
            <person name="Land M."/>
            <person name="Hauser L."/>
            <person name="Chang Y.J."/>
            <person name="Jeffries C.D."/>
            <person name="Kopitz M."/>
            <person name="Bruce D."/>
            <person name="Goodwin L."/>
            <person name="Pitluck S."/>
            <person name="Ovchinnikova G."/>
            <person name="Pati A."/>
            <person name="Ivanova N."/>
            <person name="Mavrommatis K."/>
            <person name="Chen A."/>
            <person name="Palaniappan K."/>
            <person name="Chain P."/>
            <person name="Bristow J."/>
            <person name="Eisen J.A."/>
            <person name="Markowitz V."/>
            <person name="Hugenholtz P."/>
            <person name="Goker M."/>
            <person name="Rohde M."/>
            <person name="Kyrpides N.C."/>
            <person name="Klenk H.P."/>
        </authorList>
    </citation>
    <scope>NUCLEOTIDE SEQUENCE [LARGE SCALE GENOMIC DNA]</scope>
    <source>
        <strain evidence="3">ATCC 700827 / DSM 18053 / CIP 107007 / KCTC 52180 / NS114</strain>
    </source>
</reference>
<dbReference type="KEGG" id="dfe:Dfer_5429"/>
<accession>C6VUE0</accession>
<keyword evidence="1" id="KW-0472">Membrane</keyword>
<protein>
    <recommendedName>
        <fullName evidence="4">DUF3267 domain-containing protein</fullName>
    </recommendedName>
</protein>
<gene>
    <name evidence="2" type="ordered locus">Dfer_5429</name>
</gene>
<dbReference type="RefSeq" id="WP_015814862.1">
    <property type="nucleotide sequence ID" value="NC_013037.1"/>
</dbReference>
<dbReference type="InterPro" id="IPR021683">
    <property type="entry name" value="DUF3267"/>
</dbReference>
<feature type="transmembrane region" description="Helical" evidence="1">
    <location>
        <begin position="98"/>
        <end position="119"/>
    </location>
</feature>
<organism evidence="2 3">
    <name type="scientific">Dyadobacter fermentans (strain ATCC 700827 / DSM 18053 / CIP 107007 / KCTC 52180 / NS114)</name>
    <dbReference type="NCBI Taxonomy" id="471854"/>
    <lineage>
        <taxon>Bacteria</taxon>
        <taxon>Pseudomonadati</taxon>
        <taxon>Bacteroidota</taxon>
        <taxon>Cytophagia</taxon>
        <taxon>Cytophagales</taxon>
        <taxon>Spirosomataceae</taxon>
        <taxon>Dyadobacter</taxon>
    </lineage>
</organism>
<sequence>MKVQLYGIIGAVVLFLVLSYPFQLLYGKPIFRFEDLHWQDWALVALVFFAGITVHELIHGLTAILYAGIPTQQARFGFQWKSLTPYFHSKVAIPAGKFRVVVIMPLIVLGIIPYIAGLATGMGGLVAFGIMFIICAGGDVLILWLMKGLSSDTLVQDHPEKIGLIVQD</sequence>
<name>C6VUE0_DYAFD</name>
<dbReference type="AlphaFoldDB" id="C6VUE0"/>
<evidence type="ECO:0000313" key="3">
    <source>
        <dbReference type="Proteomes" id="UP000002011"/>
    </source>
</evidence>
<dbReference type="OrthoDB" id="9789112at2"/>
<dbReference type="Pfam" id="PF11667">
    <property type="entry name" value="DUF3267"/>
    <property type="match status" value="1"/>
</dbReference>
<dbReference type="EMBL" id="CP001619">
    <property type="protein sequence ID" value="ACT96622.1"/>
    <property type="molecule type" value="Genomic_DNA"/>
</dbReference>
<evidence type="ECO:0008006" key="4">
    <source>
        <dbReference type="Google" id="ProtNLM"/>
    </source>
</evidence>
<feature type="transmembrane region" description="Helical" evidence="1">
    <location>
        <begin position="125"/>
        <end position="146"/>
    </location>
</feature>
<dbReference type="Proteomes" id="UP000002011">
    <property type="component" value="Chromosome"/>
</dbReference>
<dbReference type="STRING" id="471854.Dfer_5429"/>
<keyword evidence="3" id="KW-1185">Reference proteome</keyword>
<keyword evidence="1" id="KW-0812">Transmembrane</keyword>
<keyword evidence="1" id="KW-1133">Transmembrane helix</keyword>
<feature type="transmembrane region" description="Helical" evidence="1">
    <location>
        <begin position="5"/>
        <end position="22"/>
    </location>
</feature>
<dbReference type="HOGENOM" id="CLU_117652_0_0_10"/>
<dbReference type="eggNOG" id="ENOG5031SK9">
    <property type="taxonomic scope" value="Bacteria"/>
</dbReference>
<evidence type="ECO:0000313" key="2">
    <source>
        <dbReference type="EMBL" id="ACT96622.1"/>
    </source>
</evidence>
<feature type="transmembrane region" description="Helical" evidence="1">
    <location>
        <begin position="42"/>
        <end position="69"/>
    </location>
</feature>